<name>A0A0M0K3T5_9EUKA</name>
<dbReference type="InterPro" id="IPR002347">
    <property type="entry name" value="SDR_fam"/>
</dbReference>
<comment type="caution">
    <text evidence="5">The sequence shown here is derived from an EMBL/GenBank/DDBJ whole genome shotgun (WGS) entry which is preliminary data.</text>
</comment>
<dbReference type="Gene3D" id="3.40.50.720">
    <property type="entry name" value="NAD(P)-binding Rossmann-like Domain"/>
    <property type="match status" value="1"/>
</dbReference>
<dbReference type="EMBL" id="JWZX01002131">
    <property type="protein sequence ID" value="KOO30908.1"/>
    <property type="molecule type" value="Genomic_DNA"/>
</dbReference>
<dbReference type="Proteomes" id="UP000037460">
    <property type="component" value="Unassembled WGS sequence"/>
</dbReference>
<keyword evidence="6" id="KW-1185">Reference proteome</keyword>
<evidence type="ECO:0000313" key="5">
    <source>
        <dbReference type="EMBL" id="KOO33526.1"/>
    </source>
</evidence>
<dbReference type="PRINTS" id="PR00081">
    <property type="entry name" value="GDHRDH"/>
</dbReference>
<dbReference type="PRINTS" id="PR00080">
    <property type="entry name" value="SDRFAMILY"/>
</dbReference>
<dbReference type="PANTHER" id="PTHR43157">
    <property type="entry name" value="PHOSPHATIDYLINOSITOL-GLYCAN BIOSYNTHESIS CLASS F PROTEIN-RELATED"/>
    <property type="match status" value="1"/>
</dbReference>
<sequence>MPPIFVPMLASLALLPAAMVRSTAVAASSNVAVAVSSKVGMAVRRRAVLTTAAGVALTLPTAAANAAADDAIYRPAPGSLVGTTVLITGANTGLGLESAKRLAKAGANVVIAARTQAKADGAIAKVSSGVALAADQRLVGVSLDLADLSSVRTLPARLEAALGAKDAPIDVLLNNAGVMAIPERLETADGFEKTMGINHLGHFALVAALLPSLKRAANGFRVINVSSEAHRFASTDSIRQALDANLDPPYAAGGWGNYGLSKAANVLFTVELQTRIEAAGLRGSAVSLHPGVVQTDLQRYIVGGVAAEDVRTSETAAPLTGVGKFLKEALLDKVLLPVEVGANTQVYLAAAADAGGDRSKKPKLYFDNMKAVKPNEAAADSALARQLWDVSEKLTGAKMQF</sequence>
<dbReference type="OrthoDB" id="191139at2759"/>
<evidence type="ECO:0000256" key="2">
    <source>
        <dbReference type="RuleBase" id="RU000363"/>
    </source>
</evidence>
<keyword evidence="1" id="KW-0560">Oxidoreductase</keyword>
<evidence type="ECO:0000313" key="6">
    <source>
        <dbReference type="Proteomes" id="UP000037460"/>
    </source>
</evidence>
<protein>
    <submittedName>
        <fullName evidence="5">Short-chain dehydrogenase reductase sdr</fullName>
    </submittedName>
</protein>
<evidence type="ECO:0000256" key="3">
    <source>
        <dbReference type="SAM" id="SignalP"/>
    </source>
</evidence>
<dbReference type="GO" id="GO:0016491">
    <property type="term" value="F:oxidoreductase activity"/>
    <property type="evidence" value="ECO:0007669"/>
    <property type="project" value="UniProtKB-KW"/>
</dbReference>
<evidence type="ECO:0000256" key="1">
    <source>
        <dbReference type="ARBA" id="ARBA00023002"/>
    </source>
</evidence>
<dbReference type="PANTHER" id="PTHR43157:SF31">
    <property type="entry name" value="PHOSPHATIDYLINOSITOL-GLYCAN BIOSYNTHESIS CLASS F PROTEIN"/>
    <property type="match status" value="1"/>
</dbReference>
<evidence type="ECO:0000313" key="4">
    <source>
        <dbReference type="EMBL" id="KOO30908.1"/>
    </source>
</evidence>
<feature type="signal peptide" evidence="3">
    <location>
        <begin position="1"/>
        <end position="22"/>
    </location>
</feature>
<feature type="chain" id="PRO_5007416932" evidence="3">
    <location>
        <begin position="23"/>
        <end position="401"/>
    </location>
</feature>
<dbReference type="EMBL" id="JWZX01001497">
    <property type="protein sequence ID" value="KOO33526.1"/>
    <property type="molecule type" value="Genomic_DNA"/>
</dbReference>
<organism evidence="5 6">
    <name type="scientific">Chrysochromulina tobinii</name>
    <dbReference type="NCBI Taxonomy" id="1460289"/>
    <lineage>
        <taxon>Eukaryota</taxon>
        <taxon>Haptista</taxon>
        <taxon>Haptophyta</taxon>
        <taxon>Prymnesiophyceae</taxon>
        <taxon>Prymnesiales</taxon>
        <taxon>Chrysochromulinaceae</taxon>
        <taxon>Chrysochromulina</taxon>
    </lineage>
</organism>
<dbReference type="AlphaFoldDB" id="A0A0M0K3T5"/>
<keyword evidence="3" id="KW-0732">Signal</keyword>
<dbReference type="InterPro" id="IPR036291">
    <property type="entry name" value="NAD(P)-bd_dom_sf"/>
</dbReference>
<dbReference type="Pfam" id="PF00106">
    <property type="entry name" value="adh_short"/>
    <property type="match status" value="1"/>
</dbReference>
<comment type="similarity">
    <text evidence="2">Belongs to the short-chain dehydrogenases/reductases (SDR) family.</text>
</comment>
<dbReference type="SUPFAM" id="SSF51735">
    <property type="entry name" value="NAD(P)-binding Rossmann-fold domains"/>
    <property type="match status" value="1"/>
</dbReference>
<gene>
    <name evidence="4" type="ORF">Ctob_012286</name>
    <name evidence="5" type="ORF">Ctob_015166</name>
</gene>
<reference evidence="5" key="1">
    <citation type="submission" date="2014-12" db="EMBL/GenBank/DDBJ databases">
        <title>Draft genome of the oleaginous, mixotrophic haptophyte, Chrysochromulina tobin.</title>
        <authorList>
            <person name="Hovde B.T."/>
            <person name="Starkenburg S.R."/>
            <person name="Cattolico R.A."/>
        </authorList>
    </citation>
    <scope>NUCLEOTIDE SEQUENCE</scope>
    <source>
        <strain evidence="5">CCMP291</strain>
    </source>
</reference>
<proteinExistence type="inferred from homology"/>
<accession>A0A0M0K3T5</accession>
<reference evidence="6" key="2">
    <citation type="journal article" date="2015" name="PLoS Genet.">
        <title>Genome Sequence and Transcriptome Analyses of Chrysochromulina tobin: Metabolic Tools for Enhanced Algal Fitness in the Prominent Order Prymnesiales (Haptophyceae).</title>
        <authorList>
            <person name="Hovde B.T."/>
            <person name="Deodato C.R."/>
            <person name="Hunsperger H.M."/>
            <person name="Ryken S.A."/>
            <person name="Yost W."/>
            <person name="Jha R.K."/>
            <person name="Patterson J."/>
            <person name="Monnat R.J. Jr."/>
            <person name="Barlow S.B."/>
            <person name="Starkenburg S.R."/>
            <person name="Cattolico R.A."/>
        </authorList>
    </citation>
    <scope>NUCLEOTIDE SEQUENCE</scope>
    <source>
        <strain evidence="6">CCMP291</strain>
    </source>
</reference>